<feature type="region of interest" description="Disordered" evidence="7">
    <location>
        <begin position="721"/>
        <end position="769"/>
    </location>
</feature>
<proteinExistence type="predicted"/>
<feature type="region of interest" description="Disordered" evidence="7">
    <location>
        <begin position="876"/>
        <end position="895"/>
    </location>
</feature>
<keyword evidence="5" id="KW-0539">Nucleus</keyword>
<organism evidence="9 10">
    <name type="scientific">Tanacetum coccineum</name>
    <dbReference type="NCBI Taxonomy" id="301880"/>
    <lineage>
        <taxon>Eukaryota</taxon>
        <taxon>Viridiplantae</taxon>
        <taxon>Streptophyta</taxon>
        <taxon>Embryophyta</taxon>
        <taxon>Tracheophyta</taxon>
        <taxon>Spermatophyta</taxon>
        <taxon>Magnoliopsida</taxon>
        <taxon>eudicotyledons</taxon>
        <taxon>Gunneridae</taxon>
        <taxon>Pentapetalae</taxon>
        <taxon>asterids</taxon>
        <taxon>campanulids</taxon>
        <taxon>Asterales</taxon>
        <taxon>Asteraceae</taxon>
        <taxon>Asteroideae</taxon>
        <taxon>Anthemideae</taxon>
        <taxon>Anthemidinae</taxon>
        <taxon>Tanacetum</taxon>
    </lineage>
</organism>
<evidence type="ECO:0000313" key="10">
    <source>
        <dbReference type="Proteomes" id="UP001151760"/>
    </source>
</evidence>
<dbReference type="EMBL" id="BQNB010020336">
    <property type="protein sequence ID" value="GJT94868.1"/>
    <property type="molecule type" value="Genomic_DNA"/>
</dbReference>
<dbReference type="Gene3D" id="3.40.50.10810">
    <property type="entry name" value="Tandem AAA-ATPase domain"/>
    <property type="match status" value="1"/>
</dbReference>
<keyword evidence="2" id="KW-0479">Metal-binding</keyword>
<feature type="region of interest" description="Disordered" evidence="7">
    <location>
        <begin position="1186"/>
        <end position="1219"/>
    </location>
</feature>
<feature type="region of interest" description="Disordered" evidence="7">
    <location>
        <begin position="966"/>
        <end position="987"/>
    </location>
</feature>
<feature type="compositionally biased region" description="Polar residues" evidence="7">
    <location>
        <begin position="966"/>
        <end position="975"/>
    </location>
</feature>
<reference evidence="9" key="1">
    <citation type="journal article" date="2022" name="Int. J. Mol. Sci.">
        <title>Draft Genome of Tanacetum Coccineum: Genomic Comparison of Closely Related Tanacetum-Family Plants.</title>
        <authorList>
            <person name="Yamashiro T."/>
            <person name="Shiraishi A."/>
            <person name="Nakayama K."/>
            <person name="Satake H."/>
        </authorList>
    </citation>
    <scope>NUCLEOTIDE SEQUENCE</scope>
</reference>
<evidence type="ECO:0000313" key="9">
    <source>
        <dbReference type="EMBL" id="GJT94868.1"/>
    </source>
</evidence>
<evidence type="ECO:0000256" key="2">
    <source>
        <dbReference type="ARBA" id="ARBA00022723"/>
    </source>
</evidence>
<feature type="compositionally biased region" description="Acidic residues" evidence="7">
    <location>
        <begin position="1207"/>
        <end position="1219"/>
    </location>
</feature>
<dbReference type="InterPro" id="IPR036236">
    <property type="entry name" value="Znf_C2H2_sf"/>
</dbReference>
<protein>
    <submittedName>
        <fullName evidence="9">Chromodomain-helicase-DNA-binding protein 3 isoform X2</fullName>
    </submittedName>
</protein>
<dbReference type="PROSITE" id="PS50808">
    <property type="entry name" value="ZF_BED"/>
    <property type="match status" value="1"/>
</dbReference>
<keyword evidence="10" id="KW-1185">Reference proteome</keyword>
<dbReference type="InterPro" id="IPR027417">
    <property type="entry name" value="P-loop_NTPase"/>
</dbReference>
<dbReference type="SUPFAM" id="SSF57667">
    <property type="entry name" value="beta-beta-alpha zinc fingers"/>
    <property type="match status" value="1"/>
</dbReference>
<keyword evidence="3 6" id="KW-0863">Zinc-finger</keyword>
<accession>A0ABQ5I642</accession>
<feature type="domain" description="BED-type" evidence="8">
    <location>
        <begin position="768"/>
        <end position="836"/>
    </location>
</feature>
<dbReference type="InterPro" id="IPR038718">
    <property type="entry name" value="SNF2-like_sf"/>
</dbReference>
<dbReference type="Pfam" id="PF00176">
    <property type="entry name" value="SNF2-rel_dom"/>
    <property type="match status" value="1"/>
</dbReference>
<evidence type="ECO:0000256" key="1">
    <source>
        <dbReference type="ARBA" id="ARBA00004123"/>
    </source>
</evidence>
<reference evidence="9" key="2">
    <citation type="submission" date="2022-01" db="EMBL/GenBank/DDBJ databases">
        <authorList>
            <person name="Yamashiro T."/>
            <person name="Shiraishi A."/>
            <person name="Satake H."/>
            <person name="Nakayama K."/>
        </authorList>
    </citation>
    <scope>NUCLEOTIDE SEQUENCE</scope>
</reference>
<feature type="region of interest" description="Disordered" evidence="7">
    <location>
        <begin position="1113"/>
        <end position="1139"/>
    </location>
</feature>
<keyword evidence="4" id="KW-0862">Zinc</keyword>
<evidence type="ECO:0000256" key="3">
    <source>
        <dbReference type="ARBA" id="ARBA00022771"/>
    </source>
</evidence>
<comment type="subcellular location">
    <subcellularLocation>
        <location evidence="1">Nucleus</location>
    </subcellularLocation>
</comment>
<feature type="compositionally biased region" description="Polar residues" evidence="7">
    <location>
        <begin position="1127"/>
        <end position="1139"/>
    </location>
</feature>
<evidence type="ECO:0000256" key="7">
    <source>
        <dbReference type="SAM" id="MobiDB-lite"/>
    </source>
</evidence>
<dbReference type="Proteomes" id="UP001151760">
    <property type="component" value="Unassembled WGS sequence"/>
</dbReference>
<comment type="caution">
    <text evidence="9">The sequence shown here is derived from an EMBL/GenBank/DDBJ whole genome shotgun (WGS) entry which is preliminary data.</text>
</comment>
<feature type="compositionally biased region" description="Polar residues" evidence="7">
    <location>
        <begin position="876"/>
        <end position="885"/>
    </location>
</feature>
<dbReference type="InterPro" id="IPR000330">
    <property type="entry name" value="SNF2_N"/>
</dbReference>
<dbReference type="InterPro" id="IPR003656">
    <property type="entry name" value="Znf_BED"/>
</dbReference>
<dbReference type="Gene3D" id="6.10.250.1310">
    <property type="match status" value="1"/>
</dbReference>
<dbReference type="PANTHER" id="PTHR45623:SF13">
    <property type="entry name" value="HELICASE PROTEIN MOM1"/>
    <property type="match status" value="1"/>
</dbReference>
<dbReference type="SUPFAM" id="SSF52540">
    <property type="entry name" value="P-loop containing nucleoside triphosphate hydrolases"/>
    <property type="match status" value="2"/>
</dbReference>
<dbReference type="PANTHER" id="PTHR45623">
    <property type="entry name" value="CHROMODOMAIN-HELICASE-DNA-BINDING PROTEIN 3-RELATED-RELATED"/>
    <property type="match status" value="1"/>
</dbReference>
<evidence type="ECO:0000256" key="5">
    <source>
        <dbReference type="ARBA" id="ARBA00023242"/>
    </source>
</evidence>
<evidence type="ECO:0000256" key="4">
    <source>
        <dbReference type="ARBA" id="ARBA00022833"/>
    </source>
</evidence>
<evidence type="ECO:0000259" key="8">
    <source>
        <dbReference type="PROSITE" id="PS50808"/>
    </source>
</evidence>
<dbReference type="SMART" id="SM00614">
    <property type="entry name" value="ZnF_BED"/>
    <property type="match status" value="1"/>
</dbReference>
<dbReference type="Gene3D" id="3.40.50.300">
    <property type="entry name" value="P-loop containing nucleotide triphosphate hydrolases"/>
    <property type="match status" value="1"/>
</dbReference>
<sequence>MENPNLYSSKALLEKREKLFASVDMSVKKKKSLKQLKFKEVEDHANRVTKGKISNGRLYKKVLQNAGQKLKASKRVDEIAAMDSCLGSKHKKQRVALDSEGVCLGNRESAYESGSTEISDIKLKVSTEIRNHVLPYVNKLRDYWHIGQNAVFFDGQDRLFKVAFFISSLLNKVKEPILIIADSSALSLWETEFSKWSKLIRVLTYKGNKVVRADIRASEFYSESGSMMCQVLLSSPDDLVEDLDQLDHITWGLILIDECQRPEISTHFQKIKILVAHMKLLMITSETLNIEQSYQNILSLLDPKYEEIDTDADMHTNVDTAALKKKLSPFIAFECKFDTLKFEEYWVPVHLSSMQIEQYCSLLGSSMEALSSSSRNNSSLNDILTRTQKCCDHPYLVDPTLRNSSKKDASVDPLDADIYVSGKLQVLDKLLLEIKRCGLRVLILYQPVINSEKISTGDILDDLIDRRFGQDSYVRIEKIFRNACEKKKEALKMFNNKESKKFVCLLDHRACHSSIRLSHVDVAILFNSDWNPLNDRKDLQKITIDSHHGPLKVLRLYSSFTIEEKTLIFSKQGTILDTNISWSNCQQLLAWGASYLFRKLRSDTDSEAPVSEKSLIDDLVPALSSLLQNKIGDARSTHFSIISYAQMHDGGYSRDLLLLGEKEAHAKEGGSIDEFFMGGGPSVFWTNLIKENQNRLKNSCSRTSRRVQKSTQKSCYVFEGRKAAKPKKTSPPPKTKSTKKRKLAGASKDVDGHRSSEMLSPAPSKSKKGDAECWKYFDIRFVPDEDGVITKMAYCKWCPAVYKADSVKNGTANLNKHYKDCDANPANEHGIQSESALFNVPVEYNHSVTPLMRPNKAVIAEPSTCLSDSVASSSRTNDVQKCRNNQPPPTSSYKPFETEIDKIQKEPEQITKLHQEKHGIQGESALFNVPVEYNHGITQLMRSNHAATQPAEPSICISDSVASSSRTNDVQKCPNNQPPPTSSKKPLETEIDKIQKEREQITKLHEQKKSMLLSECEKLISEVRMKYDALVHESSMCFTKQIKILEENLKFVDANKLLAEMLEQNSRDTLDLKIIQKETSSVGYFQIPECRLERPANICSTNVATTRNSGHNIKRTGVRAPAPHLRSNPSLFASPRNPNTTPKQFTTPFLPTPINSPNMTWVKDCVFTSMDLETFKEVRYENVEVEDVESDDDLDGNQDGIQVQNSEVEDFENEEPGFF</sequence>
<evidence type="ECO:0000256" key="6">
    <source>
        <dbReference type="PROSITE-ProRule" id="PRU00027"/>
    </source>
</evidence>
<feature type="compositionally biased region" description="Acidic residues" evidence="7">
    <location>
        <begin position="1186"/>
        <end position="1196"/>
    </location>
</feature>
<name>A0ABQ5I642_9ASTR</name>
<gene>
    <name evidence="9" type="ORF">Tco_1090386</name>
</gene>